<name>A0A1I8B003_MELHA</name>
<keyword evidence="2" id="KW-1185">Reference proteome</keyword>
<sequence length="234" mass="27130">AIKEIKEQLDKPEPRIPHVIPPKFIGRDDPRDWEQYLKEYCRIGDALGWDENTLSKTLPNYLESEALAMYDLLTDNEKSSWNNIKKAMGNKLSQDHQGNCLARAQLLLRDQKPGESVSEFAAAIESLVKKGTSAQKEELNQKILAEEELKINGKTRQDLLENEQYRLCRELEKLKAQLTEKLNEEKINIVKTEQSCSNCNHNPIPLANINTRPPNYMPYQNPSYNYYNNRKRIL</sequence>
<dbReference type="AlphaFoldDB" id="A0A1I8B003"/>
<organism evidence="2 3">
    <name type="scientific">Meloidogyne hapla</name>
    <name type="common">Root-knot nematode worm</name>
    <dbReference type="NCBI Taxonomy" id="6305"/>
    <lineage>
        <taxon>Eukaryota</taxon>
        <taxon>Metazoa</taxon>
        <taxon>Ecdysozoa</taxon>
        <taxon>Nematoda</taxon>
        <taxon>Chromadorea</taxon>
        <taxon>Rhabditida</taxon>
        <taxon>Tylenchina</taxon>
        <taxon>Tylenchomorpha</taxon>
        <taxon>Tylenchoidea</taxon>
        <taxon>Meloidogynidae</taxon>
        <taxon>Meloidogyninae</taxon>
        <taxon>Meloidogyne</taxon>
    </lineage>
</organism>
<dbReference type="Proteomes" id="UP000095281">
    <property type="component" value="Unplaced"/>
</dbReference>
<protein>
    <submittedName>
        <fullName evidence="3">Gag_p10 domain-containing protein</fullName>
    </submittedName>
</protein>
<keyword evidence="1" id="KW-0175">Coiled coil</keyword>
<evidence type="ECO:0000313" key="2">
    <source>
        <dbReference type="Proteomes" id="UP000095281"/>
    </source>
</evidence>
<evidence type="ECO:0000256" key="1">
    <source>
        <dbReference type="SAM" id="Coils"/>
    </source>
</evidence>
<feature type="coiled-coil region" evidence="1">
    <location>
        <begin position="157"/>
        <end position="195"/>
    </location>
</feature>
<proteinExistence type="predicted"/>
<dbReference type="WBParaSite" id="MhA1_Contig1120.frz3.gene1">
    <property type="protein sequence ID" value="MhA1_Contig1120.frz3.gene1"/>
    <property type="gene ID" value="MhA1_Contig1120.frz3.gene1"/>
</dbReference>
<accession>A0A1I8B003</accession>
<evidence type="ECO:0000313" key="3">
    <source>
        <dbReference type="WBParaSite" id="MhA1_Contig1120.frz3.gene1"/>
    </source>
</evidence>
<reference evidence="3" key="1">
    <citation type="submission" date="2016-11" db="UniProtKB">
        <authorList>
            <consortium name="WormBaseParasite"/>
        </authorList>
    </citation>
    <scope>IDENTIFICATION</scope>
</reference>